<comment type="function">
    <text evidence="2">Catalyzes the formation of N(7)-methylguanine at position 46 (m7G46) in tRNA.</text>
</comment>
<sequence>MPHALHARLPKNFVLEERLERYGSAIELKPESWRGRWSSVCAPLGSEPFREVRLDLGCGKGGFSVEAAQREPDVLFVAMDSEPFCVAYAAQRVVESGLPNVVVVPGTGMRVREFFSPDELSVIYLNFPTPFPRKRDAGKRMASMERLMDFREVLTPGGEVRLRTDSQPLFDFMLTQVPLAGYELLWESRDARAERPDDPASEYERRLGAQGAKVLALTAAPGPVPERVEQTAELSLAAYLPQDLETLQSLAYAPHGMEATVTNLRNRAIRLGAQSTSTIGE</sequence>
<dbReference type="Proteomes" id="UP000824029">
    <property type="component" value="Unassembled WGS sequence"/>
</dbReference>
<evidence type="ECO:0000256" key="5">
    <source>
        <dbReference type="ARBA" id="ARBA00022679"/>
    </source>
</evidence>
<evidence type="ECO:0000256" key="6">
    <source>
        <dbReference type="ARBA" id="ARBA00022691"/>
    </source>
</evidence>
<comment type="catalytic activity">
    <reaction evidence="1">
        <text>guanosine(46) in tRNA + S-adenosyl-L-methionine = N(7)-methylguanosine(46) in tRNA + S-adenosyl-L-homocysteine</text>
        <dbReference type="Rhea" id="RHEA:42708"/>
        <dbReference type="Rhea" id="RHEA-COMP:10188"/>
        <dbReference type="Rhea" id="RHEA-COMP:10189"/>
        <dbReference type="ChEBI" id="CHEBI:57856"/>
        <dbReference type="ChEBI" id="CHEBI:59789"/>
        <dbReference type="ChEBI" id="CHEBI:74269"/>
        <dbReference type="ChEBI" id="CHEBI:74480"/>
        <dbReference type="EC" id="2.1.1.33"/>
    </reaction>
</comment>
<dbReference type="PANTHER" id="PTHR23417:SF14">
    <property type="entry name" value="PENTACOTRIPEPTIDE-REPEAT REGION OF PRORP DOMAIN-CONTAINING PROTEIN"/>
    <property type="match status" value="1"/>
</dbReference>
<reference evidence="8" key="2">
    <citation type="submission" date="2021-04" db="EMBL/GenBank/DDBJ databases">
        <authorList>
            <person name="Gilroy R."/>
        </authorList>
    </citation>
    <scope>NUCLEOTIDE SEQUENCE</scope>
    <source>
        <strain evidence="8">ChiHecolR3B27-1887</strain>
    </source>
</reference>
<keyword evidence="5" id="KW-0808">Transferase</keyword>
<evidence type="ECO:0000256" key="1">
    <source>
        <dbReference type="ARBA" id="ARBA00000142"/>
    </source>
</evidence>
<dbReference type="EMBL" id="DXBZ01000021">
    <property type="protein sequence ID" value="HIZ17642.1"/>
    <property type="molecule type" value="Genomic_DNA"/>
</dbReference>
<protein>
    <recommendedName>
        <fullName evidence="3">tRNA (guanine(46)-N(7))-methyltransferase</fullName>
        <ecNumber evidence="3">2.1.1.33</ecNumber>
    </recommendedName>
</protein>
<evidence type="ECO:0000256" key="2">
    <source>
        <dbReference type="ARBA" id="ARBA00003015"/>
    </source>
</evidence>
<dbReference type="InterPro" id="IPR003358">
    <property type="entry name" value="tRNA_(Gua-N-7)_MeTrfase_Trmb"/>
</dbReference>
<dbReference type="GO" id="GO:0008176">
    <property type="term" value="F:tRNA (guanine(46)-N7)-methyltransferase activity"/>
    <property type="evidence" value="ECO:0007669"/>
    <property type="project" value="UniProtKB-EC"/>
</dbReference>
<dbReference type="CDD" id="cd02440">
    <property type="entry name" value="AdoMet_MTases"/>
    <property type="match status" value="1"/>
</dbReference>
<accession>A0A9D2IPG8</accession>
<evidence type="ECO:0000256" key="7">
    <source>
        <dbReference type="ARBA" id="ARBA00022694"/>
    </source>
</evidence>
<dbReference type="PROSITE" id="PS51625">
    <property type="entry name" value="SAM_MT_TRMB"/>
    <property type="match status" value="1"/>
</dbReference>
<reference evidence="8" key="1">
    <citation type="journal article" date="2021" name="PeerJ">
        <title>Extensive microbial diversity within the chicken gut microbiome revealed by metagenomics and culture.</title>
        <authorList>
            <person name="Gilroy R."/>
            <person name="Ravi A."/>
            <person name="Getino M."/>
            <person name="Pursley I."/>
            <person name="Horton D.L."/>
            <person name="Alikhan N.F."/>
            <person name="Baker D."/>
            <person name="Gharbi K."/>
            <person name="Hall N."/>
            <person name="Watson M."/>
            <person name="Adriaenssens E.M."/>
            <person name="Foster-Nyarko E."/>
            <person name="Jarju S."/>
            <person name="Secka A."/>
            <person name="Antonio M."/>
            <person name="Oren A."/>
            <person name="Chaudhuri R.R."/>
            <person name="La Ragione R."/>
            <person name="Hildebrand F."/>
            <person name="Pallen M.J."/>
        </authorList>
    </citation>
    <scope>NUCLEOTIDE SEQUENCE</scope>
    <source>
        <strain evidence="8">ChiHecolR3B27-1887</strain>
    </source>
</reference>
<dbReference type="InterPro" id="IPR029063">
    <property type="entry name" value="SAM-dependent_MTases_sf"/>
</dbReference>
<keyword evidence="6" id="KW-0949">S-adenosyl-L-methionine</keyword>
<proteinExistence type="predicted"/>
<keyword evidence="7" id="KW-0819">tRNA processing</keyword>
<evidence type="ECO:0000313" key="9">
    <source>
        <dbReference type="Proteomes" id="UP000824029"/>
    </source>
</evidence>
<gene>
    <name evidence="8" type="ORF">IAA22_00790</name>
</gene>
<dbReference type="Gene3D" id="3.40.50.150">
    <property type="entry name" value="Vaccinia Virus protein VP39"/>
    <property type="match status" value="1"/>
</dbReference>
<keyword evidence="4 8" id="KW-0489">Methyltransferase</keyword>
<dbReference type="SUPFAM" id="SSF53335">
    <property type="entry name" value="S-adenosyl-L-methionine-dependent methyltransferases"/>
    <property type="match status" value="1"/>
</dbReference>
<dbReference type="Pfam" id="PF02390">
    <property type="entry name" value="Methyltransf_4"/>
    <property type="match status" value="1"/>
</dbReference>
<name>A0A9D2IPG8_9ACTN</name>
<evidence type="ECO:0000256" key="4">
    <source>
        <dbReference type="ARBA" id="ARBA00022603"/>
    </source>
</evidence>
<organism evidence="8 9">
    <name type="scientific">Candidatus Olsenella stercoravium</name>
    <dbReference type="NCBI Taxonomy" id="2838713"/>
    <lineage>
        <taxon>Bacteria</taxon>
        <taxon>Bacillati</taxon>
        <taxon>Actinomycetota</taxon>
        <taxon>Coriobacteriia</taxon>
        <taxon>Coriobacteriales</taxon>
        <taxon>Atopobiaceae</taxon>
        <taxon>Olsenella</taxon>
    </lineage>
</organism>
<comment type="caution">
    <text evidence="8">The sequence shown here is derived from an EMBL/GenBank/DDBJ whole genome shotgun (WGS) entry which is preliminary data.</text>
</comment>
<dbReference type="AlphaFoldDB" id="A0A9D2IPG8"/>
<dbReference type="GO" id="GO:0043527">
    <property type="term" value="C:tRNA methyltransferase complex"/>
    <property type="evidence" value="ECO:0007669"/>
    <property type="project" value="TreeGrafter"/>
</dbReference>
<evidence type="ECO:0000313" key="8">
    <source>
        <dbReference type="EMBL" id="HIZ17642.1"/>
    </source>
</evidence>
<dbReference type="EC" id="2.1.1.33" evidence="3"/>
<evidence type="ECO:0000256" key="3">
    <source>
        <dbReference type="ARBA" id="ARBA00011977"/>
    </source>
</evidence>
<dbReference type="PANTHER" id="PTHR23417">
    <property type="entry name" value="3-DEOXY-D-MANNO-OCTULOSONIC-ACID TRANSFERASE/TRNA GUANINE-N 7 - -METHYLTRANSFERASE"/>
    <property type="match status" value="1"/>
</dbReference>